<reference evidence="1 2" key="1">
    <citation type="submission" date="2018-06" db="EMBL/GenBank/DDBJ databases">
        <title>Comparative genomics reveals the genomic features of Rhizophagus irregularis, R. cerebriforme, R. diaphanum and Gigaspora rosea, and their symbiotic lifestyle signature.</title>
        <authorList>
            <person name="Morin E."/>
            <person name="San Clemente H."/>
            <person name="Chen E.C.H."/>
            <person name="De La Providencia I."/>
            <person name="Hainaut M."/>
            <person name="Kuo A."/>
            <person name="Kohler A."/>
            <person name="Murat C."/>
            <person name="Tang N."/>
            <person name="Roy S."/>
            <person name="Loubradou J."/>
            <person name="Henrissat B."/>
            <person name="Grigoriev I.V."/>
            <person name="Corradi N."/>
            <person name="Roux C."/>
            <person name="Martin F.M."/>
        </authorList>
    </citation>
    <scope>NUCLEOTIDE SEQUENCE [LARGE SCALE GENOMIC DNA]</scope>
    <source>
        <strain evidence="1 2">DAOM 194757</strain>
    </source>
</reference>
<comment type="caution">
    <text evidence="1">The sequence shown here is derived from an EMBL/GenBank/DDBJ whole genome shotgun (WGS) entry which is preliminary data.</text>
</comment>
<dbReference type="OrthoDB" id="4062651at2759"/>
<gene>
    <name evidence="1" type="ORF">C2G38_2213576</name>
</gene>
<dbReference type="AlphaFoldDB" id="A0A397UBN7"/>
<evidence type="ECO:0008006" key="3">
    <source>
        <dbReference type="Google" id="ProtNLM"/>
    </source>
</evidence>
<dbReference type="Proteomes" id="UP000266673">
    <property type="component" value="Unassembled WGS sequence"/>
</dbReference>
<keyword evidence="2" id="KW-1185">Reference proteome</keyword>
<accession>A0A397UBN7</accession>
<protein>
    <recommendedName>
        <fullName evidence="3">Protein kinase domain-containing protein</fullName>
    </recommendedName>
</protein>
<sequence>MNMRLNGFHLINYLIKEVGKGGFGSVYSATWLDSIRKVDGSDYNYNYQIAENLV</sequence>
<evidence type="ECO:0000313" key="2">
    <source>
        <dbReference type="Proteomes" id="UP000266673"/>
    </source>
</evidence>
<dbReference type="EMBL" id="QKWP01001609">
    <property type="protein sequence ID" value="RIB07725.1"/>
    <property type="molecule type" value="Genomic_DNA"/>
</dbReference>
<proteinExistence type="predicted"/>
<evidence type="ECO:0000313" key="1">
    <source>
        <dbReference type="EMBL" id="RIB07725.1"/>
    </source>
</evidence>
<organism evidence="1 2">
    <name type="scientific">Gigaspora rosea</name>
    <dbReference type="NCBI Taxonomy" id="44941"/>
    <lineage>
        <taxon>Eukaryota</taxon>
        <taxon>Fungi</taxon>
        <taxon>Fungi incertae sedis</taxon>
        <taxon>Mucoromycota</taxon>
        <taxon>Glomeromycotina</taxon>
        <taxon>Glomeromycetes</taxon>
        <taxon>Diversisporales</taxon>
        <taxon>Gigasporaceae</taxon>
        <taxon>Gigaspora</taxon>
    </lineage>
</organism>
<name>A0A397UBN7_9GLOM</name>